<evidence type="ECO:0000256" key="3">
    <source>
        <dbReference type="ARBA" id="ARBA00023125"/>
    </source>
</evidence>
<evidence type="ECO:0000313" key="6">
    <source>
        <dbReference type="EMBL" id="EHL30794.1"/>
    </source>
</evidence>
<gene>
    <name evidence="6" type="ORF">LDG_7223</name>
</gene>
<feature type="domain" description="HTH lysR-type" evidence="5">
    <location>
        <begin position="4"/>
        <end position="61"/>
    </location>
</feature>
<dbReference type="InterPro" id="IPR058163">
    <property type="entry name" value="LysR-type_TF_proteobact-type"/>
</dbReference>
<dbReference type="Gene3D" id="1.10.10.10">
    <property type="entry name" value="Winged helix-like DNA-binding domain superfamily/Winged helix DNA-binding domain"/>
    <property type="match status" value="1"/>
</dbReference>
<name>G9EPM1_9GAMM</name>
<dbReference type="FunFam" id="1.10.10.10:FF:000001">
    <property type="entry name" value="LysR family transcriptional regulator"/>
    <property type="match status" value="1"/>
</dbReference>
<dbReference type="InterPro" id="IPR005119">
    <property type="entry name" value="LysR_subst-bd"/>
</dbReference>
<dbReference type="PANTHER" id="PTHR30537:SF5">
    <property type="entry name" value="HTH-TYPE TRANSCRIPTIONAL ACTIVATOR TTDR-RELATED"/>
    <property type="match status" value="1"/>
</dbReference>
<keyword evidence="3" id="KW-0238">DNA-binding</keyword>
<keyword evidence="2" id="KW-0805">Transcription regulation</keyword>
<protein>
    <submittedName>
        <fullName evidence="6">Putative LysR family transcriptional regulator</fullName>
    </submittedName>
</protein>
<dbReference type="PROSITE" id="PS50931">
    <property type="entry name" value="HTH_LYSR"/>
    <property type="match status" value="1"/>
</dbReference>
<keyword evidence="7" id="KW-1185">Reference proteome</keyword>
<reference evidence="6 7" key="1">
    <citation type="journal article" date="2011" name="BMC Genomics">
        <title>Insight into cross-talk between intra-amoebal pathogens.</title>
        <authorList>
            <person name="Gimenez G."/>
            <person name="Bertelli C."/>
            <person name="Moliner C."/>
            <person name="Robert C."/>
            <person name="Raoult D."/>
            <person name="Fournier P.E."/>
            <person name="Greub G."/>
        </authorList>
    </citation>
    <scope>NUCLEOTIDE SEQUENCE [LARGE SCALE GENOMIC DNA]</scope>
    <source>
        <strain evidence="6 7">LLAP12</strain>
    </source>
</reference>
<dbReference type="EMBL" id="JH413824">
    <property type="protein sequence ID" value="EHL30794.1"/>
    <property type="molecule type" value="Genomic_DNA"/>
</dbReference>
<evidence type="ECO:0000256" key="1">
    <source>
        <dbReference type="ARBA" id="ARBA00009437"/>
    </source>
</evidence>
<dbReference type="Pfam" id="PF03466">
    <property type="entry name" value="LysR_substrate"/>
    <property type="match status" value="1"/>
</dbReference>
<keyword evidence="4" id="KW-0804">Transcription</keyword>
<dbReference type="eggNOG" id="COG0583">
    <property type="taxonomic scope" value="Bacteria"/>
</dbReference>
<dbReference type="OrthoDB" id="9786526at2"/>
<proteinExistence type="inferred from homology"/>
<dbReference type="SUPFAM" id="SSF53850">
    <property type="entry name" value="Periplasmic binding protein-like II"/>
    <property type="match status" value="1"/>
</dbReference>
<dbReference type="CDD" id="cd08422">
    <property type="entry name" value="PBP2_CrgA_like"/>
    <property type="match status" value="1"/>
</dbReference>
<accession>G9EPM1</accession>
<evidence type="ECO:0000256" key="2">
    <source>
        <dbReference type="ARBA" id="ARBA00023015"/>
    </source>
</evidence>
<sequence>MANFNISDALTLVCVVDEGSFAAAAKKAGVSSSVISKRISRLESQLRIQLIQRTTRSLALTESGKIFYERCQKIKTEISEATAEVLQHHQTPSGLLRINVPMSFGQVHLVPAVNDFLELYPEIQIELILGSQYASFIHNGLDVAIFIKDLPNTHLLKSRKITVRSKGVYGAPSYFKRFGLPKIPGDLVNHNCLIYQAEPGNQLGIGQRFEWHFCHEQKTIIVPVAGNLRINSSQGLVTAALAGNGVAKLSSFMVTEEIKNGSLVSVLEDYCERDIDIHAVYPNQQFLPSKVRVFIDFLIERFQSENYWHNSRA</sequence>
<dbReference type="InParanoid" id="G9EPM1"/>
<dbReference type="FunCoup" id="G9EPM1">
    <property type="interactions" value="22"/>
</dbReference>
<dbReference type="STRING" id="658187.LDG_7223"/>
<dbReference type="HOGENOM" id="CLU_039613_16_2_6"/>
<dbReference type="InterPro" id="IPR036390">
    <property type="entry name" value="WH_DNA-bd_sf"/>
</dbReference>
<dbReference type="AlphaFoldDB" id="G9EPM1"/>
<dbReference type="Proteomes" id="UP000002770">
    <property type="component" value="Unassembled WGS sequence"/>
</dbReference>
<dbReference type="PANTHER" id="PTHR30537">
    <property type="entry name" value="HTH-TYPE TRANSCRIPTIONAL REGULATOR"/>
    <property type="match status" value="1"/>
</dbReference>
<evidence type="ECO:0000256" key="4">
    <source>
        <dbReference type="ARBA" id="ARBA00023163"/>
    </source>
</evidence>
<evidence type="ECO:0000259" key="5">
    <source>
        <dbReference type="PROSITE" id="PS50931"/>
    </source>
</evidence>
<dbReference type="Pfam" id="PF00126">
    <property type="entry name" value="HTH_1"/>
    <property type="match status" value="1"/>
</dbReference>
<dbReference type="GO" id="GO:0003677">
    <property type="term" value="F:DNA binding"/>
    <property type="evidence" value="ECO:0007669"/>
    <property type="project" value="UniProtKB-KW"/>
</dbReference>
<dbReference type="GO" id="GO:0003700">
    <property type="term" value="F:DNA-binding transcription factor activity"/>
    <property type="evidence" value="ECO:0007669"/>
    <property type="project" value="InterPro"/>
</dbReference>
<organism evidence="6 7">
    <name type="scientific">Legionella drancourtii LLAP12</name>
    <dbReference type="NCBI Taxonomy" id="658187"/>
    <lineage>
        <taxon>Bacteria</taxon>
        <taxon>Pseudomonadati</taxon>
        <taxon>Pseudomonadota</taxon>
        <taxon>Gammaproteobacteria</taxon>
        <taxon>Legionellales</taxon>
        <taxon>Legionellaceae</taxon>
        <taxon>Legionella</taxon>
    </lineage>
</organism>
<dbReference type="Gene3D" id="3.40.190.290">
    <property type="match status" value="1"/>
</dbReference>
<dbReference type="RefSeq" id="WP_006871140.1">
    <property type="nucleotide sequence ID" value="NZ_JH413824.1"/>
</dbReference>
<comment type="similarity">
    <text evidence="1">Belongs to the LysR transcriptional regulatory family.</text>
</comment>
<dbReference type="InterPro" id="IPR000847">
    <property type="entry name" value="LysR_HTH_N"/>
</dbReference>
<dbReference type="InterPro" id="IPR036388">
    <property type="entry name" value="WH-like_DNA-bd_sf"/>
</dbReference>
<dbReference type="SUPFAM" id="SSF46785">
    <property type="entry name" value="Winged helix' DNA-binding domain"/>
    <property type="match status" value="1"/>
</dbReference>
<evidence type="ECO:0000313" key="7">
    <source>
        <dbReference type="Proteomes" id="UP000002770"/>
    </source>
</evidence>